<dbReference type="SUPFAM" id="SSF51338">
    <property type="entry name" value="Composite domain of metallo-dependent hydrolases"/>
    <property type="match status" value="2"/>
</dbReference>
<gene>
    <name evidence="3" type="ORF">LK09_01285</name>
</gene>
<accession>A0A0B2A8U0</accession>
<dbReference type="Gene3D" id="2.30.40.10">
    <property type="entry name" value="Urease, subunit C, domain 1"/>
    <property type="match status" value="1"/>
</dbReference>
<name>A0A0B2A8U0_9MICO</name>
<dbReference type="InterPro" id="IPR011059">
    <property type="entry name" value="Metal-dep_hydrolase_composite"/>
</dbReference>
<keyword evidence="1 3" id="KW-0378">Hydrolase</keyword>
<evidence type="ECO:0000313" key="4">
    <source>
        <dbReference type="Proteomes" id="UP000031030"/>
    </source>
</evidence>
<keyword evidence="4" id="KW-1185">Reference proteome</keyword>
<dbReference type="EMBL" id="JTDK01000001">
    <property type="protein sequence ID" value="KHK99978.1"/>
    <property type="molecule type" value="Genomic_DNA"/>
</dbReference>
<dbReference type="PANTHER" id="PTHR43794:SF11">
    <property type="entry name" value="AMIDOHYDROLASE-RELATED DOMAIN-CONTAINING PROTEIN"/>
    <property type="match status" value="1"/>
</dbReference>
<protein>
    <submittedName>
        <fullName evidence="3">N-ethylammeline chlorohydrolase</fullName>
    </submittedName>
</protein>
<evidence type="ECO:0000259" key="2">
    <source>
        <dbReference type="Pfam" id="PF01979"/>
    </source>
</evidence>
<reference evidence="3 4" key="1">
    <citation type="submission" date="2014-11" db="EMBL/GenBank/DDBJ databases">
        <title>Genome sequence of Microbacterium mangrovi MUSC 115(T).</title>
        <authorList>
            <person name="Lee L.-H."/>
        </authorList>
    </citation>
    <scope>NUCLEOTIDE SEQUENCE [LARGE SCALE GENOMIC DNA]</scope>
    <source>
        <strain evidence="3 4">MUSC 115</strain>
    </source>
</reference>
<dbReference type="GO" id="GO:0016810">
    <property type="term" value="F:hydrolase activity, acting on carbon-nitrogen (but not peptide) bonds"/>
    <property type="evidence" value="ECO:0007669"/>
    <property type="project" value="InterPro"/>
</dbReference>
<dbReference type="STRING" id="1348253.LK09_01285"/>
<dbReference type="Pfam" id="PF01979">
    <property type="entry name" value="Amidohydro_1"/>
    <property type="match status" value="1"/>
</dbReference>
<dbReference type="InterPro" id="IPR050287">
    <property type="entry name" value="MTA/SAH_deaminase"/>
</dbReference>
<dbReference type="PANTHER" id="PTHR43794">
    <property type="entry name" value="AMINOHYDROLASE SSNA-RELATED"/>
    <property type="match status" value="1"/>
</dbReference>
<dbReference type="SUPFAM" id="SSF51556">
    <property type="entry name" value="Metallo-dependent hydrolases"/>
    <property type="match status" value="1"/>
</dbReference>
<dbReference type="InterPro" id="IPR032466">
    <property type="entry name" value="Metal_Hydrolase"/>
</dbReference>
<dbReference type="InterPro" id="IPR006680">
    <property type="entry name" value="Amidohydro-rel"/>
</dbReference>
<dbReference type="Proteomes" id="UP000031030">
    <property type="component" value="Unassembled WGS sequence"/>
</dbReference>
<dbReference type="NCBIfam" id="NF004801">
    <property type="entry name" value="PRK06151.1"/>
    <property type="match status" value="1"/>
</dbReference>
<dbReference type="RefSeq" id="WP_039394575.1">
    <property type="nucleotide sequence ID" value="NZ_JTDK01000001.1"/>
</dbReference>
<feature type="domain" description="Amidohydrolase-related" evidence="2">
    <location>
        <begin position="56"/>
        <end position="435"/>
    </location>
</feature>
<evidence type="ECO:0000256" key="1">
    <source>
        <dbReference type="ARBA" id="ARBA00022801"/>
    </source>
</evidence>
<dbReference type="OrthoDB" id="3204583at2"/>
<evidence type="ECO:0000313" key="3">
    <source>
        <dbReference type="EMBL" id="KHK99978.1"/>
    </source>
</evidence>
<proteinExistence type="predicted"/>
<sequence length="487" mass="52460">MTTLLTADHVLVAQDGAFSLRRAGAVLVYGGTIAWVGAAADAPDADERIDLGEALLMPGLIDLEGLADVDHLQLDSWSDEDASPHLRWSRAWASHPASALSDEDRAVMRRYAVAQLALHGVTSFLPIASEIHTDWAETHDDLVDVARAAQEFGIRAFLGPSYRSGVHVTDDDGSGGIFWDDARGQAGFAEAVRFLDTVAAWDDPLITGVLAPCRIETLREELLAETGRVATERGALVRVHAFQWAGERSHFRRESDATQLEVLERCGLLNDRLIIAHGAYLDLHSEVDGVDGGELAAVAASGASIVHCPLTNARYAMWLEDFARYRDAGVNLALGSDSFPPDMIRSIDQGVSLAKAQRPDRPSGSLAEYIEAATLGGAAALHRPDLGRVEAGAAADLVAFSLADVRLGAVEDPIRTLVLAGTARDAVFSMVAGRVVMRDGLLPGVDLEQLRRDGQRIFDRLRASYAERDYAGSDVDELFPPVFPQAR</sequence>
<dbReference type="Gene3D" id="3.20.20.140">
    <property type="entry name" value="Metal-dependent hydrolases"/>
    <property type="match status" value="1"/>
</dbReference>
<organism evidence="3 4">
    <name type="scientific">Microbacterium mangrovi</name>
    <dbReference type="NCBI Taxonomy" id="1348253"/>
    <lineage>
        <taxon>Bacteria</taxon>
        <taxon>Bacillati</taxon>
        <taxon>Actinomycetota</taxon>
        <taxon>Actinomycetes</taxon>
        <taxon>Micrococcales</taxon>
        <taxon>Microbacteriaceae</taxon>
        <taxon>Microbacterium</taxon>
    </lineage>
</organism>
<comment type="caution">
    <text evidence="3">The sequence shown here is derived from an EMBL/GenBank/DDBJ whole genome shotgun (WGS) entry which is preliminary data.</text>
</comment>
<dbReference type="AlphaFoldDB" id="A0A0B2A8U0"/>